<accession>A0A8J3QKT6</accession>
<proteinExistence type="predicted"/>
<keyword evidence="1" id="KW-0645">Protease</keyword>
<dbReference type="InterPro" id="IPR002933">
    <property type="entry name" value="Peptidase_M20"/>
</dbReference>
<dbReference type="Pfam" id="PF07687">
    <property type="entry name" value="M20_dimer"/>
    <property type="match status" value="1"/>
</dbReference>
<keyword evidence="3" id="KW-0378">Hydrolase</keyword>
<evidence type="ECO:0000256" key="3">
    <source>
        <dbReference type="ARBA" id="ARBA00022801"/>
    </source>
</evidence>
<dbReference type="EMBL" id="BONZ01000001">
    <property type="protein sequence ID" value="GIH11927.1"/>
    <property type="molecule type" value="Genomic_DNA"/>
</dbReference>
<evidence type="ECO:0000256" key="1">
    <source>
        <dbReference type="ARBA" id="ARBA00022670"/>
    </source>
</evidence>
<dbReference type="AlphaFoldDB" id="A0A8J3QKT6"/>
<feature type="domain" description="Peptidase M20 dimerisation" evidence="4">
    <location>
        <begin position="202"/>
        <end position="350"/>
    </location>
</feature>
<dbReference type="Gene3D" id="3.30.70.360">
    <property type="match status" value="1"/>
</dbReference>
<name>A0A8J3QKT6_9ACTN</name>
<keyword evidence="6" id="KW-1185">Reference proteome</keyword>
<protein>
    <submittedName>
        <fullName evidence="5">Peptidase M20</fullName>
    </submittedName>
</protein>
<evidence type="ECO:0000256" key="2">
    <source>
        <dbReference type="ARBA" id="ARBA00022723"/>
    </source>
</evidence>
<dbReference type="RefSeq" id="WP_203915653.1">
    <property type="nucleotide sequence ID" value="NZ_BONZ01000001.1"/>
</dbReference>
<dbReference type="GO" id="GO:0046872">
    <property type="term" value="F:metal ion binding"/>
    <property type="evidence" value="ECO:0007669"/>
    <property type="project" value="UniProtKB-KW"/>
</dbReference>
<evidence type="ECO:0000313" key="6">
    <source>
        <dbReference type="Proteomes" id="UP000642748"/>
    </source>
</evidence>
<keyword evidence="2" id="KW-0479">Metal-binding</keyword>
<dbReference type="SUPFAM" id="SSF55031">
    <property type="entry name" value="Bacterial exopeptidase dimerisation domain"/>
    <property type="match status" value="1"/>
</dbReference>
<dbReference type="Gene3D" id="3.40.630.10">
    <property type="entry name" value="Zn peptidases"/>
    <property type="match status" value="1"/>
</dbReference>
<dbReference type="Proteomes" id="UP000642748">
    <property type="component" value="Unassembled WGS sequence"/>
</dbReference>
<dbReference type="InterPro" id="IPR036264">
    <property type="entry name" value="Bact_exopeptidase_dim_dom"/>
</dbReference>
<dbReference type="Pfam" id="PF01546">
    <property type="entry name" value="Peptidase_M20"/>
    <property type="match status" value="1"/>
</dbReference>
<evidence type="ECO:0000313" key="5">
    <source>
        <dbReference type="EMBL" id="GIH11927.1"/>
    </source>
</evidence>
<dbReference type="PANTHER" id="PTHR43270">
    <property type="entry name" value="BETA-ALA-HIS DIPEPTIDASE"/>
    <property type="match status" value="1"/>
</dbReference>
<comment type="caution">
    <text evidence="5">The sequence shown here is derived from an EMBL/GenBank/DDBJ whole genome shotgun (WGS) entry which is preliminary data.</text>
</comment>
<organism evidence="5 6">
    <name type="scientific">Rugosimonospora africana</name>
    <dbReference type="NCBI Taxonomy" id="556532"/>
    <lineage>
        <taxon>Bacteria</taxon>
        <taxon>Bacillati</taxon>
        <taxon>Actinomycetota</taxon>
        <taxon>Actinomycetes</taxon>
        <taxon>Micromonosporales</taxon>
        <taxon>Micromonosporaceae</taxon>
        <taxon>Rugosimonospora</taxon>
    </lineage>
</organism>
<dbReference type="InterPro" id="IPR011650">
    <property type="entry name" value="Peptidase_M20_dimer"/>
</dbReference>
<sequence>MDVTETAGMRDTVYGRQGELLDLLIDYLRQPSVSATGEGFPAATQRAMRELELAGLRAEVWETAGRPCVFGRADGPPGAPTVLIYGHYDVQPVGPSDLWRTTPFEPVIDAGRIWARGSGDNKGQHYAHLQAVRLLREARGGLPVTVKIILDGEEEVGSPNLEELVSRQRDALAADVVIYSDGPVDNSGQWCVKHGVRGVLGIGLHVRYADRAVHSGNFGNVVPNPAWTLVRALASMRDDDGKVLIDGFYDDVVPLGEADREALRGLPPDDSTLADFGVAEMDPAYGDLSFQERLAALPTLTINGLHSGDPQRTIIPHEARARIDIRLVDGQRPEAVLERVRAHLARHAPDVVMTQEMGVPPARTPIDNPFTPRIARAMAAVTGQPPLLVPAMGGTLPVYVWNQVLGVPALGIPFANVDENNHGPNENLEVSRYLDGIAISMAVLSELAGTVAR</sequence>
<evidence type="ECO:0000259" key="4">
    <source>
        <dbReference type="Pfam" id="PF07687"/>
    </source>
</evidence>
<dbReference type="GO" id="GO:0006508">
    <property type="term" value="P:proteolysis"/>
    <property type="evidence" value="ECO:0007669"/>
    <property type="project" value="UniProtKB-KW"/>
</dbReference>
<gene>
    <name evidence="5" type="ORF">Raf01_00990</name>
</gene>
<reference evidence="5" key="1">
    <citation type="submission" date="2021-01" db="EMBL/GenBank/DDBJ databases">
        <title>Whole genome shotgun sequence of Rugosimonospora africana NBRC 104875.</title>
        <authorList>
            <person name="Komaki H."/>
            <person name="Tamura T."/>
        </authorList>
    </citation>
    <scope>NUCLEOTIDE SEQUENCE</scope>
    <source>
        <strain evidence="5">NBRC 104875</strain>
    </source>
</reference>
<dbReference type="PANTHER" id="PTHR43270:SF8">
    <property type="entry name" value="DI- AND TRIPEPTIDASE DUG2-RELATED"/>
    <property type="match status" value="1"/>
</dbReference>
<dbReference type="GO" id="GO:0008233">
    <property type="term" value="F:peptidase activity"/>
    <property type="evidence" value="ECO:0007669"/>
    <property type="project" value="UniProtKB-KW"/>
</dbReference>
<dbReference type="InterPro" id="IPR051458">
    <property type="entry name" value="Cyt/Met_Dipeptidase"/>
</dbReference>
<dbReference type="SUPFAM" id="SSF53187">
    <property type="entry name" value="Zn-dependent exopeptidases"/>
    <property type="match status" value="1"/>
</dbReference>